<comment type="caution">
    <text evidence="1">The sequence shown here is derived from an EMBL/GenBank/DDBJ whole genome shotgun (WGS) entry which is preliminary data.</text>
</comment>
<dbReference type="Proteomes" id="UP001229346">
    <property type="component" value="Unassembled WGS sequence"/>
</dbReference>
<sequence length="76" mass="9017">MEKQEVFMKGYLKRGIKITYLDNLSVTGMYVNYYYFNNVIVIMPTEARDDTRLLIPMSAIKTIEPWTDEDDDRVED</sequence>
<evidence type="ECO:0000313" key="1">
    <source>
        <dbReference type="EMBL" id="MDQ0112539.1"/>
    </source>
</evidence>
<organism evidence="1 2">
    <name type="scientific">Paenibacillus harenae</name>
    <dbReference type="NCBI Taxonomy" id="306543"/>
    <lineage>
        <taxon>Bacteria</taxon>
        <taxon>Bacillati</taxon>
        <taxon>Bacillota</taxon>
        <taxon>Bacilli</taxon>
        <taxon>Bacillales</taxon>
        <taxon>Paenibacillaceae</taxon>
        <taxon>Paenibacillus</taxon>
    </lineage>
</organism>
<protein>
    <submittedName>
        <fullName evidence="1">Uncharacterized protein</fullName>
    </submittedName>
</protein>
<gene>
    <name evidence="1" type="ORF">J2T15_001974</name>
</gene>
<reference evidence="1 2" key="1">
    <citation type="submission" date="2023-07" db="EMBL/GenBank/DDBJ databases">
        <title>Sorghum-associated microbial communities from plants grown in Nebraska, USA.</title>
        <authorList>
            <person name="Schachtman D."/>
        </authorList>
    </citation>
    <scope>NUCLEOTIDE SEQUENCE [LARGE SCALE GENOMIC DNA]</scope>
    <source>
        <strain evidence="1 2">CC482</strain>
    </source>
</reference>
<keyword evidence="2" id="KW-1185">Reference proteome</keyword>
<proteinExistence type="predicted"/>
<evidence type="ECO:0000313" key="2">
    <source>
        <dbReference type="Proteomes" id="UP001229346"/>
    </source>
</evidence>
<accession>A0ABT9U2L3</accession>
<name>A0ABT9U2L3_PAEHA</name>
<dbReference type="RefSeq" id="WP_307203406.1">
    <property type="nucleotide sequence ID" value="NZ_JAUSSU010000003.1"/>
</dbReference>
<dbReference type="EMBL" id="JAUSSU010000003">
    <property type="protein sequence ID" value="MDQ0112539.1"/>
    <property type="molecule type" value="Genomic_DNA"/>
</dbReference>